<proteinExistence type="predicted"/>
<dbReference type="Pfam" id="PF13505">
    <property type="entry name" value="OMP_b-brl"/>
    <property type="match status" value="1"/>
</dbReference>
<feature type="chain" id="PRO_5012703244" evidence="2">
    <location>
        <begin position="24"/>
        <end position="411"/>
    </location>
</feature>
<dbReference type="OrthoDB" id="815717at2"/>
<dbReference type="Proteomes" id="UP000184130">
    <property type="component" value="Unassembled WGS sequence"/>
</dbReference>
<feature type="signal peptide" evidence="2">
    <location>
        <begin position="1"/>
        <end position="23"/>
    </location>
</feature>
<feature type="domain" description="Outer membrane protein beta-barrel" evidence="3">
    <location>
        <begin position="252"/>
        <end position="411"/>
    </location>
</feature>
<dbReference type="Gene3D" id="2.40.160.20">
    <property type="match status" value="1"/>
</dbReference>
<reference evidence="4 5" key="1">
    <citation type="submission" date="2016-11" db="EMBL/GenBank/DDBJ databases">
        <authorList>
            <person name="Jaros S."/>
            <person name="Januszkiewicz K."/>
            <person name="Wedrychowicz H."/>
        </authorList>
    </citation>
    <scope>NUCLEOTIDE SEQUENCE [LARGE SCALE GENOMIC DNA]</scope>
    <source>
        <strain evidence="4 5">KHT3</strain>
    </source>
</reference>
<keyword evidence="1 2" id="KW-0732">Signal</keyword>
<sequence>MKKQVLKYAALVIGAVFPTMLYAQLNPKPGFIITNQNDTIYGTIDYLSDKKCAQECLFQANGETAYKTYQPGDISGYRFTDDGVFYVTKTFNIDGAQKTFFAEYLLQGGVSLFRYEEGGVDYYFFIDEQGKVATIRDDGSYSKPATDEYTKKMQSAQRREALGEVSQVFAESDKAIHDLWIKETNSKNLTQITHDYDMEYCTSSGDCVVFRYNEKATRNIAVKLLLKAGIAQGTNKLLGHIDIMGHRYCNNHTMKTTVKEFGVGADFTFPRLNKHLSVEVLALINKWNMSDEYQPYSNTNWKTNISLKYWDLGFQVGPTYSFIPESKFSPVLRVGYATDIPFSIEKTNFQYLQFDQEINPAIHCHGFYAGAGVDIAIQKHILRLSAEYRWTHSFNKEVDITRLGLSAEFRF</sequence>
<evidence type="ECO:0000256" key="1">
    <source>
        <dbReference type="ARBA" id="ARBA00022729"/>
    </source>
</evidence>
<evidence type="ECO:0000256" key="2">
    <source>
        <dbReference type="SAM" id="SignalP"/>
    </source>
</evidence>
<name>A0A1M6U7S9_XYLRU</name>
<dbReference type="InterPro" id="IPR027385">
    <property type="entry name" value="Beta-barrel_OMP"/>
</dbReference>
<gene>
    <name evidence="4" type="ORF">SAMN05216463_10879</name>
</gene>
<evidence type="ECO:0000313" key="5">
    <source>
        <dbReference type="Proteomes" id="UP000184130"/>
    </source>
</evidence>
<dbReference type="EMBL" id="FRBD01000008">
    <property type="protein sequence ID" value="SHK65231.1"/>
    <property type="molecule type" value="Genomic_DNA"/>
</dbReference>
<protein>
    <submittedName>
        <fullName evidence="4">Outer membrane protein beta-barrel domain-containing protein</fullName>
    </submittedName>
</protein>
<dbReference type="SUPFAM" id="SSF56925">
    <property type="entry name" value="OMPA-like"/>
    <property type="match status" value="1"/>
</dbReference>
<dbReference type="AlphaFoldDB" id="A0A1M6U7S9"/>
<dbReference type="InterPro" id="IPR011250">
    <property type="entry name" value="OMP/PagP_B-barrel"/>
</dbReference>
<accession>A0A1M6U7S9</accession>
<dbReference type="RefSeq" id="WP_073207237.1">
    <property type="nucleotide sequence ID" value="NZ_FRBD01000008.1"/>
</dbReference>
<organism evidence="4 5">
    <name type="scientific">Xylanibacter ruminicola</name>
    <name type="common">Prevotella ruminicola</name>
    <dbReference type="NCBI Taxonomy" id="839"/>
    <lineage>
        <taxon>Bacteria</taxon>
        <taxon>Pseudomonadati</taxon>
        <taxon>Bacteroidota</taxon>
        <taxon>Bacteroidia</taxon>
        <taxon>Bacteroidales</taxon>
        <taxon>Prevotellaceae</taxon>
        <taxon>Xylanibacter</taxon>
    </lineage>
</organism>
<evidence type="ECO:0000259" key="3">
    <source>
        <dbReference type="Pfam" id="PF13505"/>
    </source>
</evidence>
<evidence type="ECO:0000313" key="4">
    <source>
        <dbReference type="EMBL" id="SHK65231.1"/>
    </source>
</evidence>